<accession>A0A8T0HPC8</accession>
<protein>
    <submittedName>
        <fullName evidence="2">Uncharacterized protein</fullName>
    </submittedName>
</protein>
<evidence type="ECO:0000313" key="2">
    <source>
        <dbReference type="EMBL" id="KAG0572647.1"/>
    </source>
</evidence>
<dbReference type="AlphaFoldDB" id="A0A8T0HPC8"/>
<dbReference type="Proteomes" id="UP000822688">
    <property type="component" value="Chromosome V"/>
</dbReference>
<dbReference type="EMBL" id="CM026426">
    <property type="protein sequence ID" value="KAG0572647.1"/>
    <property type="molecule type" value="Genomic_DNA"/>
</dbReference>
<name>A0A8T0HPC8_CERPU</name>
<dbReference type="Proteomes" id="UP000822688">
    <property type="component" value="Chromosome 10"/>
</dbReference>
<comment type="caution">
    <text evidence="2">The sequence shown here is derived from an EMBL/GenBank/DDBJ whole genome shotgun (WGS) entry which is preliminary data.</text>
</comment>
<dbReference type="EMBL" id="CM026431">
    <property type="protein sequence ID" value="KAG0558148.1"/>
    <property type="molecule type" value="Genomic_DNA"/>
</dbReference>
<gene>
    <name evidence="1" type="ORF">KC19_10G008000</name>
    <name evidence="2" type="ORF">KC19_VG113300</name>
</gene>
<evidence type="ECO:0000313" key="3">
    <source>
        <dbReference type="Proteomes" id="UP000822688"/>
    </source>
</evidence>
<organism evidence="2 3">
    <name type="scientific">Ceratodon purpureus</name>
    <name type="common">Fire moss</name>
    <name type="synonym">Dicranum purpureum</name>
    <dbReference type="NCBI Taxonomy" id="3225"/>
    <lineage>
        <taxon>Eukaryota</taxon>
        <taxon>Viridiplantae</taxon>
        <taxon>Streptophyta</taxon>
        <taxon>Embryophyta</taxon>
        <taxon>Bryophyta</taxon>
        <taxon>Bryophytina</taxon>
        <taxon>Bryopsida</taxon>
        <taxon>Dicranidae</taxon>
        <taxon>Pseudoditrichales</taxon>
        <taxon>Ditrichaceae</taxon>
        <taxon>Ceratodon</taxon>
    </lineage>
</organism>
<keyword evidence="3" id="KW-1185">Reference proteome</keyword>
<evidence type="ECO:0000313" key="1">
    <source>
        <dbReference type="EMBL" id="KAG0558148.1"/>
    </source>
</evidence>
<feature type="non-terminal residue" evidence="2">
    <location>
        <position position="1"/>
    </location>
</feature>
<proteinExistence type="predicted"/>
<sequence length="75" mass="7801">IQVGEEIAGNGKTSLHIAKELPVQKGNSSGGFVFGSAQGCNFFNFSGSFDPSAVATLMTNLPKVESFYSAPLSSQ</sequence>
<reference evidence="2" key="1">
    <citation type="submission" date="2020-06" db="EMBL/GenBank/DDBJ databases">
        <title>WGS assembly of Ceratodon purpureus strain R40.</title>
        <authorList>
            <person name="Carey S.B."/>
            <person name="Jenkins J."/>
            <person name="Shu S."/>
            <person name="Lovell J.T."/>
            <person name="Sreedasyam A."/>
            <person name="Maumus F."/>
            <person name="Tiley G.P."/>
            <person name="Fernandez-Pozo N."/>
            <person name="Barry K."/>
            <person name="Chen C."/>
            <person name="Wang M."/>
            <person name="Lipzen A."/>
            <person name="Daum C."/>
            <person name="Saski C.A."/>
            <person name="Payton A.C."/>
            <person name="Mcbreen J.C."/>
            <person name="Conrad R.E."/>
            <person name="Kollar L.M."/>
            <person name="Olsson S."/>
            <person name="Huttunen S."/>
            <person name="Landis J.B."/>
            <person name="Wickett N.J."/>
            <person name="Johnson M.G."/>
            <person name="Rensing S.A."/>
            <person name="Grimwood J."/>
            <person name="Schmutz J."/>
            <person name="Mcdaniel S.F."/>
        </authorList>
    </citation>
    <scope>NUCLEOTIDE SEQUENCE</scope>
    <source>
        <strain evidence="2">R40</strain>
    </source>
</reference>